<evidence type="ECO:0000259" key="2">
    <source>
        <dbReference type="PROSITE" id="PS50965"/>
    </source>
</evidence>
<feature type="domain" description="NERD" evidence="2">
    <location>
        <begin position="41"/>
        <end position="157"/>
    </location>
</feature>
<evidence type="ECO:0000256" key="1">
    <source>
        <dbReference type="SAM" id="Phobius"/>
    </source>
</evidence>
<feature type="transmembrane region" description="Helical" evidence="1">
    <location>
        <begin position="69"/>
        <end position="91"/>
    </location>
</feature>
<comment type="caution">
    <text evidence="3">The sequence shown here is derived from an EMBL/GenBank/DDBJ whole genome shotgun (WGS) entry which is preliminary data.</text>
</comment>
<keyword evidence="4" id="KW-1185">Reference proteome</keyword>
<dbReference type="EMBL" id="ALAN01000016">
    <property type="protein sequence ID" value="ETI70453.1"/>
    <property type="molecule type" value="Genomic_DNA"/>
</dbReference>
<dbReference type="InterPro" id="IPR011528">
    <property type="entry name" value="NERD"/>
</dbReference>
<keyword evidence="1" id="KW-1133">Transmembrane helix</keyword>
<sequence>MIAQEICLTPRMEKLEALIRRLFTSHPKWAEAAAEYKRRMAGYRGEKSLDFHLSMLPDTQYLIFHGLRLLYGGFYFQIDILLLCSTFAVVLEVKNMFGEISFEKDFNQTKWKKNGAEERIKNPVLQAKLQARKLRHWLQEHNCTEVPIHYFFVNSNEKTIIKTESRNEQLIQHICNSENVLEKIEQIAKYYKTDKLDKKELKKIKRLLLTNHTPDNPDILKAFNLTPKDIPTGGQCPECNTIPMVYIKGKWCCSKCKTISKTAHIQAVKDYFLLVKPTITNAELCLFLHIDSPNVGYKILKSMNLPYSGTFKNRVYHQPEKQWDIPQRGAKSRKLPTSFV</sequence>
<accession>A0AB94IU21</accession>
<proteinExistence type="predicted"/>
<dbReference type="Pfam" id="PF08378">
    <property type="entry name" value="NERD"/>
    <property type="match status" value="1"/>
</dbReference>
<evidence type="ECO:0000313" key="3">
    <source>
        <dbReference type="EMBL" id="ETI70453.1"/>
    </source>
</evidence>
<dbReference type="RefSeq" id="WP_024026708.1">
    <property type="nucleotide sequence ID" value="NZ_ALAN01000016.1"/>
</dbReference>
<keyword evidence="1" id="KW-0812">Transmembrane</keyword>
<protein>
    <submittedName>
        <fullName evidence="3">Nerd domain-containing protein</fullName>
    </submittedName>
</protein>
<dbReference type="PROSITE" id="PS50965">
    <property type="entry name" value="NERD"/>
    <property type="match status" value="1"/>
</dbReference>
<evidence type="ECO:0000313" key="4">
    <source>
        <dbReference type="Proteomes" id="UP000018877"/>
    </source>
</evidence>
<reference evidence="3 4" key="1">
    <citation type="journal article" date="2014" name="Environ. Microbiol.">
        <title>The nitrate-ammonifying and nosZ-carrying bacterium Bacillus vireti is a potent source and sink for nitric and nitrous oxide under high nitrate conditions.</title>
        <authorList>
            <person name="Mania D."/>
            <person name="Heylen K."/>
            <person name="van Spanning R.J."/>
            <person name="Frostegard A."/>
        </authorList>
    </citation>
    <scope>NUCLEOTIDE SEQUENCE [LARGE SCALE GENOMIC DNA]</scope>
    <source>
        <strain evidence="3 4">LMG 21834</strain>
    </source>
</reference>
<organism evidence="3 4">
    <name type="scientific">Neobacillus vireti LMG 21834</name>
    <dbReference type="NCBI Taxonomy" id="1131730"/>
    <lineage>
        <taxon>Bacteria</taxon>
        <taxon>Bacillati</taxon>
        <taxon>Bacillota</taxon>
        <taxon>Bacilli</taxon>
        <taxon>Bacillales</taxon>
        <taxon>Bacillaceae</taxon>
        <taxon>Neobacillus</taxon>
    </lineage>
</organism>
<dbReference type="Proteomes" id="UP000018877">
    <property type="component" value="Unassembled WGS sequence"/>
</dbReference>
<dbReference type="AlphaFoldDB" id="A0AB94IU21"/>
<gene>
    <name evidence="3" type="ORF">BAVI_02449</name>
</gene>
<keyword evidence="1" id="KW-0472">Membrane</keyword>
<name>A0AB94IU21_9BACI</name>